<dbReference type="Proteomes" id="UP000641646">
    <property type="component" value="Unassembled WGS sequence"/>
</dbReference>
<dbReference type="Gene3D" id="3.40.640.10">
    <property type="entry name" value="Type I PLP-dependent aspartate aminotransferase-like (Major domain)"/>
    <property type="match status" value="1"/>
</dbReference>
<organism evidence="2 3">
    <name type="scientific">Aerosakkonema funiforme FACHB-1375</name>
    <dbReference type="NCBI Taxonomy" id="2949571"/>
    <lineage>
        <taxon>Bacteria</taxon>
        <taxon>Bacillati</taxon>
        <taxon>Cyanobacteriota</taxon>
        <taxon>Cyanophyceae</taxon>
        <taxon>Oscillatoriophycideae</taxon>
        <taxon>Aerosakkonematales</taxon>
        <taxon>Aerosakkonemataceae</taxon>
        <taxon>Aerosakkonema</taxon>
    </lineage>
</organism>
<keyword evidence="2" id="KW-0808">Transferase</keyword>
<comment type="caution">
    <text evidence="2">The sequence shown here is derived from an EMBL/GenBank/DDBJ whole genome shotgun (WGS) entry which is preliminary data.</text>
</comment>
<reference evidence="2" key="1">
    <citation type="journal article" date="2015" name="ISME J.">
        <title>Draft Genome Sequence of Streptomyces incarnatus NRRL8089, which Produces the Nucleoside Antibiotic Sinefungin.</title>
        <authorList>
            <person name="Oshima K."/>
            <person name="Hattori M."/>
            <person name="Shimizu H."/>
            <person name="Fukuda K."/>
            <person name="Nemoto M."/>
            <person name="Inagaki K."/>
            <person name="Tamura T."/>
        </authorList>
    </citation>
    <scope>NUCLEOTIDE SEQUENCE</scope>
    <source>
        <strain evidence="2">FACHB-1375</strain>
    </source>
</reference>
<comment type="similarity">
    <text evidence="1">Belongs to the DegT/DnrJ/EryC1 family.</text>
</comment>
<evidence type="ECO:0000256" key="1">
    <source>
        <dbReference type="RuleBase" id="RU004508"/>
    </source>
</evidence>
<dbReference type="GO" id="GO:0008483">
    <property type="term" value="F:transaminase activity"/>
    <property type="evidence" value="ECO:0007669"/>
    <property type="project" value="UniProtKB-KW"/>
</dbReference>
<reference evidence="2" key="2">
    <citation type="submission" date="2020-08" db="EMBL/GenBank/DDBJ databases">
        <authorList>
            <person name="Chen M."/>
            <person name="Teng W."/>
            <person name="Zhao L."/>
            <person name="Hu C."/>
            <person name="Zhou Y."/>
            <person name="Han B."/>
            <person name="Song L."/>
            <person name="Shu W."/>
        </authorList>
    </citation>
    <scope>NUCLEOTIDE SEQUENCE</scope>
    <source>
        <strain evidence="2">FACHB-1375</strain>
    </source>
</reference>
<dbReference type="InterPro" id="IPR000653">
    <property type="entry name" value="DegT/StrS_aminotransferase"/>
</dbReference>
<keyword evidence="3" id="KW-1185">Reference proteome</keyword>
<evidence type="ECO:0000313" key="2">
    <source>
        <dbReference type="EMBL" id="MBD2180597.1"/>
    </source>
</evidence>
<dbReference type="Pfam" id="PF01041">
    <property type="entry name" value="DegT_DnrJ_EryC1"/>
    <property type="match status" value="1"/>
</dbReference>
<gene>
    <name evidence="2" type="ORF">H6G03_05680</name>
</gene>
<proteinExistence type="inferred from homology"/>
<dbReference type="InterPro" id="IPR015424">
    <property type="entry name" value="PyrdxlP-dep_Trfase"/>
</dbReference>
<dbReference type="PANTHER" id="PTHR30244">
    <property type="entry name" value="TRANSAMINASE"/>
    <property type="match status" value="1"/>
</dbReference>
<accession>A0A926VCY1</accession>
<dbReference type="GO" id="GO:0030170">
    <property type="term" value="F:pyridoxal phosphate binding"/>
    <property type="evidence" value="ECO:0007669"/>
    <property type="project" value="TreeGrafter"/>
</dbReference>
<keyword evidence="2" id="KW-0032">Aminotransferase</keyword>
<dbReference type="InterPro" id="IPR015422">
    <property type="entry name" value="PyrdxlP-dep_Trfase_small"/>
</dbReference>
<dbReference type="PANTHER" id="PTHR30244:SF34">
    <property type="entry name" value="DTDP-4-AMINO-4,6-DIDEOXYGALACTOSE TRANSAMINASE"/>
    <property type="match status" value="1"/>
</dbReference>
<evidence type="ECO:0000313" key="3">
    <source>
        <dbReference type="Proteomes" id="UP000641646"/>
    </source>
</evidence>
<dbReference type="InterPro" id="IPR015421">
    <property type="entry name" value="PyrdxlP-dep_Trfase_major"/>
</dbReference>
<dbReference type="CDD" id="cd00616">
    <property type="entry name" value="AHBA_syn"/>
    <property type="match status" value="1"/>
</dbReference>
<keyword evidence="1" id="KW-0663">Pyridoxal phosphate</keyword>
<sequence>MLAIFGGNPVIANKELHGHYPPIGISERQRISAVLDSGILWGPWAPMTRELEQKWAERTGVSHCAALNSGTAALHCALAGCGVKVGDEVIVPAYSFIATASAVLMVGAIPIFVDIQPETGNINPDLVEAAITDKTKAIVTVHLHGLPADMEQLRAIAQRHQLYLIEDCAQAHGAIYQGKAVGSLSDVGAFSLNATKVLAGPEGGLLTTNSDAIFNRAAKMRVFGTEWHEGKQIVRDADSLGYNYRTNELMAAFALARLESLDSEQEIRISNAQHLINGIKDLPGVSVPPLQVEDRNHIFQMIRVRVNAKILGLKLSSEELRERIVFALAAEGANWWIWERKPLPAYSIFQSLNADGDGYPWCLPQARKNISYHPGNYPVSLATSRDSIFTTAHFPPNTANLMELYVEAFHKVWANLDAVSKLPILLNENGIQKPF</sequence>
<dbReference type="GO" id="GO:0000271">
    <property type="term" value="P:polysaccharide biosynthetic process"/>
    <property type="evidence" value="ECO:0007669"/>
    <property type="project" value="TreeGrafter"/>
</dbReference>
<dbReference type="AlphaFoldDB" id="A0A926VCY1"/>
<name>A0A926VCY1_9CYAN</name>
<dbReference type="Gene3D" id="3.90.1150.10">
    <property type="entry name" value="Aspartate Aminotransferase, domain 1"/>
    <property type="match status" value="1"/>
</dbReference>
<dbReference type="EMBL" id="JACJPW010000010">
    <property type="protein sequence ID" value="MBD2180597.1"/>
    <property type="molecule type" value="Genomic_DNA"/>
</dbReference>
<dbReference type="RefSeq" id="WP_190462966.1">
    <property type="nucleotide sequence ID" value="NZ_JACJPW010000010.1"/>
</dbReference>
<protein>
    <submittedName>
        <fullName evidence="2">DegT/DnrJ/EryC1/StrS family aminotransferase</fullName>
    </submittedName>
</protein>
<dbReference type="SUPFAM" id="SSF53383">
    <property type="entry name" value="PLP-dependent transferases"/>
    <property type="match status" value="1"/>
</dbReference>